<dbReference type="Gene3D" id="3.30.565.10">
    <property type="entry name" value="Histidine kinase-like ATPase, C-terminal domain"/>
    <property type="match status" value="1"/>
</dbReference>
<evidence type="ECO:0000256" key="3">
    <source>
        <dbReference type="ARBA" id="ARBA00012438"/>
    </source>
</evidence>
<dbReference type="GO" id="GO:0005524">
    <property type="term" value="F:ATP binding"/>
    <property type="evidence" value="ECO:0007669"/>
    <property type="project" value="UniProtKB-KW"/>
</dbReference>
<gene>
    <name evidence="17" type="ORF">BleG1_1775</name>
</gene>
<keyword evidence="4" id="KW-1003">Cell membrane</keyword>
<dbReference type="GO" id="GO:0005886">
    <property type="term" value="C:plasma membrane"/>
    <property type="evidence" value="ECO:0007669"/>
    <property type="project" value="UniProtKB-SubCell"/>
</dbReference>
<evidence type="ECO:0000256" key="13">
    <source>
        <dbReference type="ARBA" id="ARBA00023136"/>
    </source>
</evidence>
<dbReference type="STRING" id="1246626.BleG1_1775"/>
<reference evidence="17 18" key="1">
    <citation type="journal article" date="2014" name="Gene">
        <title>A comparative genomic analysis of the alkalitolerant soil bacterium Bacillus lehensis G1.</title>
        <authorList>
            <person name="Noor Y.M."/>
            <person name="Samsulrizal N.H."/>
            <person name="Jema'on N.A."/>
            <person name="Low K.O."/>
            <person name="Ramli A.N."/>
            <person name="Alias N.I."/>
            <person name="Damis S.I."/>
            <person name="Fuzi S.F."/>
            <person name="Isa M.N."/>
            <person name="Murad A.M."/>
            <person name="Raih M.F."/>
            <person name="Bakar F.D."/>
            <person name="Najimudin N."/>
            <person name="Mahadi N.M."/>
            <person name="Illias R.M."/>
        </authorList>
    </citation>
    <scope>NUCLEOTIDE SEQUENCE [LARGE SCALE GENOMIC DNA]</scope>
    <source>
        <strain evidence="17 18">G1</strain>
    </source>
</reference>
<keyword evidence="18" id="KW-1185">Reference proteome</keyword>
<dbReference type="Pfam" id="PF02518">
    <property type="entry name" value="HATPase_c"/>
    <property type="match status" value="1"/>
</dbReference>
<dbReference type="eggNOG" id="COG2205">
    <property type="taxonomic scope" value="Bacteria"/>
</dbReference>
<proteinExistence type="predicted"/>
<keyword evidence="5" id="KW-0597">Phosphoprotein</keyword>
<feature type="transmembrane region" description="Helical" evidence="15">
    <location>
        <begin position="129"/>
        <end position="146"/>
    </location>
</feature>
<dbReference type="PRINTS" id="PR00344">
    <property type="entry name" value="BCTRLSENSOR"/>
</dbReference>
<dbReference type="Proteomes" id="UP000027142">
    <property type="component" value="Chromosome"/>
</dbReference>
<keyword evidence="13 15" id="KW-0472">Membrane</keyword>
<feature type="domain" description="Histidine kinase" evidence="16">
    <location>
        <begin position="257"/>
        <end position="464"/>
    </location>
</feature>
<dbReference type="PANTHER" id="PTHR45528">
    <property type="entry name" value="SENSOR HISTIDINE KINASE CPXA"/>
    <property type="match status" value="1"/>
</dbReference>
<feature type="coiled-coil region" evidence="14">
    <location>
        <begin position="230"/>
        <end position="257"/>
    </location>
</feature>
<evidence type="ECO:0000259" key="16">
    <source>
        <dbReference type="PROSITE" id="PS50109"/>
    </source>
</evidence>
<protein>
    <recommendedName>
        <fullName evidence="3">histidine kinase</fullName>
        <ecNumber evidence="3">2.7.13.3</ecNumber>
    </recommendedName>
</protein>
<dbReference type="RefSeq" id="WP_038479617.1">
    <property type="nucleotide sequence ID" value="NZ_CP003923.1"/>
</dbReference>
<name>A0A060M1C2_9BACI</name>
<dbReference type="InterPro" id="IPR003661">
    <property type="entry name" value="HisK_dim/P_dom"/>
</dbReference>
<dbReference type="EC" id="2.7.13.3" evidence="3"/>
<keyword evidence="7 15" id="KW-0812">Transmembrane</keyword>
<feature type="transmembrane region" description="Helical" evidence="15">
    <location>
        <begin position="16"/>
        <end position="40"/>
    </location>
</feature>
<dbReference type="SUPFAM" id="SSF55874">
    <property type="entry name" value="ATPase domain of HSP90 chaperone/DNA topoisomerase II/histidine kinase"/>
    <property type="match status" value="1"/>
</dbReference>
<dbReference type="PATRIC" id="fig|1246626.3.peg.1768"/>
<evidence type="ECO:0000313" key="17">
    <source>
        <dbReference type="EMBL" id="AIC94353.1"/>
    </source>
</evidence>
<dbReference type="PROSITE" id="PS50109">
    <property type="entry name" value="HIS_KIN"/>
    <property type="match status" value="1"/>
</dbReference>
<evidence type="ECO:0000256" key="4">
    <source>
        <dbReference type="ARBA" id="ARBA00022475"/>
    </source>
</evidence>
<keyword evidence="12" id="KW-0902">Two-component regulatory system</keyword>
<dbReference type="EMBL" id="CP003923">
    <property type="protein sequence ID" value="AIC94353.1"/>
    <property type="molecule type" value="Genomic_DNA"/>
</dbReference>
<accession>A0A060M1C2</accession>
<dbReference type="InterPro" id="IPR003594">
    <property type="entry name" value="HATPase_dom"/>
</dbReference>
<evidence type="ECO:0000313" key="18">
    <source>
        <dbReference type="Proteomes" id="UP000027142"/>
    </source>
</evidence>
<evidence type="ECO:0000256" key="11">
    <source>
        <dbReference type="ARBA" id="ARBA00022989"/>
    </source>
</evidence>
<dbReference type="SUPFAM" id="SSF47384">
    <property type="entry name" value="Homodimeric domain of signal transducing histidine kinase"/>
    <property type="match status" value="1"/>
</dbReference>
<keyword evidence="9 17" id="KW-0418">Kinase</keyword>
<evidence type="ECO:0000256" key="9">
    <source>
        <dbReference type="ARBA" id="ARBA00022777"/>
    </source>
</evidence>
<dbReference type="SMART" id="SM00388">
    <property type="entry name" value="HisKA"/>
    <property type="match status" value="1"/>
</dbReference>
<evidence type="ECO:0000256" key="1">
    <source>
        <dbReference type="ARBA" id="ARBA00000085"/>
    </source>
</evidence>
<evidence type="ECO:0000256" key="2">
    <source>
        <dbReference type="ARBA" id="ARBA00004651"/>
    </source>
</evidence>
<dbReference type="GO" id="GO:0000155">
    <property type="term" value="F:phosphorelay sensor kinase activity"/>
    <property type="evidence" value="ECO:0007669"/>
    <property type="project" value="InterPro"/>
</dbReference>
<organism evidence="17 18">
    <name type="scientific">Shouchella lehensis G1</name>
    <dbReference type="NCBI Taxonomy" id="1246626"/>
    <lineage>
        <taxon>Bacteria</taxon>
        <taxon>Bacillati</taxon>
        <taxon>Bacillota</taxon>
        <taxon>Bacilli</taxon>
        <taxon>Bacillales</taxon>
        <taxon>Bacillaceae</taxon>
        <taxon>Shouchella</taxon>
    </lineage>
</organism>
<dbReference type="InterPro" id="IPR036097">
    <property type="entry name" value="HisK_dim/P_sf"/>
</dbReference>
<keyword evidence="6" id="KW-0808">Transferase</keyword>
<dbReference type="KEGG" id="ble:BleG1_1775"/>
<dbReference type="SMART" id="SM00387">
    <property type="entry name" value="HATPase_c"/>
    <property type="match status" value="1"/>
</dbReference>
<evidence type="ECO:0000256" key="10">
    <source>
        <dbReference type="ARBA" id="ARBA00022840"/>
    </source>
</evidence>
<dbReference type="Pfam" id="PF00512">
    <property type="entry name" value="HisKA"/>
    <property type="match status" value="1"/>
</dbReference>
<evidence type="ECO:0000256" key="5">
    <source>
        <dbReference type="ARBA" id="ARBA00022553"/>
    </source>
</evidence>
<keyword evidence="11 15" id="KW-1133">Transmembrane helix</keyword>
<dbReference type="CDD" id="cd00082">
    <property type="entry name" value="HisKA"/>
    <property type="match status" value="1"/>
</dbReference>
<evidence type="ECO:0000256" key="7">
    <source>
        <dbReference type="ARBA" id="ARBA00022692"/>
    </source>
</evidence>
<dbReference type="Gene3D" id="1.10.287.130">
    <property type="match status" value="1"/>
</dbReference>
<dbReference type="InterPro" id="IPR050398">
    <property type="entry name" value="HssS/ArlS-like"/>
</dbReference>
<dbReference type="InterPro" id="IPR004358">
    <property type="entry name" value="Sig_transdc_His_kin-like_C"/>
</dbReference>
<dbReference type="AlphaFoldDB" id="A0A060M1C2"/>
<dbReference type="InterPro" id="IPR005467">
    <property type="entry name" value="His_kinase_dom"/>
</dbReference>
<dbReference type="InterPro" id="IPR036890">
    <property type="entry name" value="HATPase_C_sf"/>
</dbReference>
<feature type="transmembrane region" description="Helical" evidence="15">
    <location>
        <begin position="166"/>
        <end position="189"/>
    </location>
</feature>
<evidence type="ECO:0000256" key="6">
    <source>
        <dbReference type="ARBA" id="ARBA00022679"/>
    </source>
</evidence>
<comment type="subcellular location">
    <subcellularLocation>
        <location evidence="2">Cell membrane</location>
        <topology evidence="2">Multi-pass membrane protein</topology>
    </subcellularLocation>
</comment>
<keyword evidence="8" id="KW-0547">Nucleotide-binding</keyword>
<keyword evidence="14" id="KW-0175">Coiled coil</keyword>
<keyword evidence="10" id="KW-0067">ATP-binding</keyword>
<dbReference type="PANTHER" id="PTHR45528:SF1">
    <property type="entry name" value="SENSOR HISTIDINE KINASE CPXA"/>
    <property type="match status" value="1"/>
</dbReference>
<dbReference type="HOGENOM" id="CLU_000445_89_26_9"/>
<evidence type="ECO:0000256" key="14">
    <source>
        <dbReference type="SAM" id="Coils"/>
    </source>
</evidence>
<evidence type="ECO:0000256" key="12">
    <source>
        <dbReference type="ARBA" id="ARBA00023012"/>
    </source>
</evidence>
<sequence>MGTKLTKTRWRLTGSYLVSILIIVFIVLIVNTLILVFLLINQHTNNVGEEEQNSAERFTRHFSHYLALDDGEPILSQEGQEALQNYGAWFQLLDENGVVVDSFLAPDTASSKYTPMDLVHKYKYMDDEFNTYFIGAFESFSYIVGIPYSDDHRYVFTVNSETVVSFLSEALLTIILIDTAIACGIGLLFSAKLTKPIQAIIERISQLKNRNFKQQHFKKPGIYHSVFSNLNDVSDTLKKHEAEQHKLEKLRNEWISNVSHDLKTPLASIYGYGELLKGDDVSQEERIDYAEVIERQSSYIQQLIEDFNLTMRLRSQQMPLQLKETRMEPFVRELVIDVLNEPAYKEASITFTGKAPQLTRQVDQHLLKRGLLNFLYNALIHNKEGVSVHVTVTSTFIFIEDNGEGIQGDVHQIFDRYYRGSNTTNINGTGLGMAIARDIMEAHGATVELTSQIGKGTSIKISFD</sequence>
<evidence type="ECO:0000256" key="15">
    <source>
        <dbReference type="SAM" id="Phobius"/>
    </source>
</evidence>
<comment type="catalytic activity">
    <reaction evidence="1">
        <text>ATP + protein L-histidine = ADP + protein N-phospho-L-histidine.</text>
        <dbReference type="EC" id="2.7.13.3"/>
    </reaction>
</comment>
<dbReference type="OrthoDB" id="368131at2"/>
<evidence type="ECO:0000256" key="8">
    <source>
        <dbReference type="ARBA" id="ARBA00022741"/>
    </source>
</evidence>